<feature type="transmembrane region" description="Helical" evidence="1">
    <location>
        <begin position="33"/>
        <end position="58"/>
    </location>
</feature>
<reference evidence="2 3" key="1">
    <citation type="submission" date="2021-10" db="EMBL/GenBank/DDBJ databases">
        <title>Anaerobic single-cell dispensing facilitates the cultivation of human gut bacteria.</title>
        <authorList>
            <person name="Afrizal A."/>
        </authorList>
    </citation>
    <scope>NUCLEOTIDE SEQUENCE [LARGE SCALE GENOMIC DNA]</scope>
    <source>
        <strain evidence="2 3">CLA-AA-H217</strain>
    </source>
</reference>
<gene>
    <name evidence="2" type="ORF">LKD40_12340</name>
</gene>
<accession>A0AAW4W502</accession>
<evidence type="ECO:0000313" key="3">
    <source>
        <dbReference type="Proteomes" id="UP001198612"/>
    </source>
</evidence>
<sequence length="99" mass="11383">MRWEDEQKLNGLSSVHSMGFRQFIFYLAHKVDFIAEIFLCTMILFGNVGAQPAASFLLKFASFAKFLKQPESLCCFCTNQIFNFFSCNTAVFQCILKNE</sequence>
<comment type="caution">
    <text evidence="2">The sequence shown here is derived from an EMBL/GenBank/DDBJ whole genome shotgun (WGS) entry which is preliminary data.</text>
</comment>
<dbReference type="EMBL" id="JAJEQQ010000020">
    <property type="protein sequence ID" value="MCC2228588.1"/>
    <property type="molecule type" value="Genomic_DNA"/>
</dbReference>
<evidence type="ECO:0000256" key="1">
    <source>
        <dbReference type="SAM" id="Phobius"/>
    </source>
</evidence>
<proteinExistence type="predicted"/>
<organism evidence="2 3">
    <name type="scientific">Blautia fusiformis</name>
    <dbReference type="NCBI Taxonomy" id="2881264"/>
    <lineage>
        <taxon>Bacteria</taxon>
        <taxon>Bacillati</taxon>
        <taxon>Bacillota</taxon>
        <taxon>Clostridia</taxon>
        <taxon>Lachnospirales</taxon>
        <taxon>Lachnospiraceae</taxon>
        <taxon>Blautia</taxon>
    </lineage>
</organism>
<dbReference type="Proteomes" id="UP001198612">
    <property type="component" value="Unassembled WGS sequence"/>
</dbReference>
<keyword evidence="1" id="KW-0472">Membrane</keyword>
<keyword evidence="1" id="KW-0812">Transmembrane</keyword>
<keyword evidence="1" id="KW-1133">Transmembrane helix</keyword>
<dbReference type="AlphaFoldDB" id="A0AAW4W502"/>
<protein>
    <submittedName>
        <fullName evidence="2">Uncharacterized protein</fullName>
    </submittedName>
</protein>
<keyword evidence="3" id="KW-1185">Reference proteome</keyword>
<name>A0AAW4W502_9FIRM</name>
<dbReference type="RefSeq" id="WP_110104167.1">
    <property type="nucleotide sequence ID" value="NZ_JAJEPT010000028.1"/>
</dbReference>
<evidence type="ECO:0000313" key="2">
    <source>
        <dbReference type="EMBL" id="MCC2228588.1"/>
    </source>
</evidence>